<gene>
    <name evidence="2" type="ORF">AMTR_s00070p00069560</name>
</gene>
<dbReference type="AlphaFoldDB" id="U5DJ22"/>
<feature type="region of interest" description="Disordered" evidence="1">
    <location>
        <begin position="1"/>
        <end position="34"/>
    </location>
</feature>
<reference evidence="3" key="1">
    <citation type="journal article" date="2013" name="Science">
        <title>The Amborella genome and the evolution of flowering plants.</title>
        <authorList>
            <consortium name="Amborella Genome Project"/>
        </authorList>
    </citation>
    <scope>NUCLEOTIDE SEQUENCE [LARGE SCALE GENOMIC DNA]</scope>
</reference>
<organism evidence="2 3">
    <name type="scientific">Amborella trichopoda</name>
    <dbReference type="NCBI Taxonomy" id="13333"/>
    <lineage>
        <taxon>Eukaryota</taxon>
        <taxon>Viridiplantae</taxon>
        <taxon>Streptophyta</taxon>
        <taxon>Embryophyta</taxon>
        <taxon>Tracheophyta</taxon>
        <taxon>Spermatophyta</taxon>
        <taxon>Magnoliopsida</taxon>
        <taxon>Amborellales</taxon>
        <taxon>Amborellaceae</taxon>
        <taxon>Amborella</taxon>
    </lineage>
</organism>
<evidence type="ECO:0000313" key="3">
    <source>
        <dbReference type="Proteomes" id="UP000017836"/>
    </source>
</evidence>
<dbReference type="Proteomes" id="UP000017836">
    <property type="component" value="Unassembled WGS sequence"/>
</dbReference>
<keyword evidence="3" id="KW-1185">Reference proteome</keyword>
<dbReference type="Gramene" id="ERN20583">
    <property type="protein sequence ID" value="ERN20583"/>
    <property type="gene ID" value="AMTR_s00070p00069560"/>
</dbReference>
<evidence type="ECO:0000256" key="1">
    <source>
        <dbReference type="SAM" id="MobiDB-lite"/>
    </source>
</evidence>
<sequence>MYNGNYSPDNSRQWPYRNYSKENSRPWPSGVSSFSVSLSTEDIAVTERGRHRRNREAKSLRVDTKPVKKCLSTDGLRHALLRGGLLFGFGDHKICPCN</sequence>
<feature type="compositionally biased region" description="Polar residues" evidence="1">
    <location>
        <begin position="1"/>
        <end position="13"/>
    </location>
</feature>
<accession>U5DJ22</accession>
<evidence type="ECO:0000313" key="2">
    <source>
        <dbReference type="EMBL" id="ERN20583.1"/>
    </source>
</evidence>
<dbReference type="EMBL" id="KI392058">
    <property type="protein sequence ID" value="ERN20583.1"/>
    <property type="molecule type" value="Genomic_DNA"/>
</dbReference>
<proteinExistence type="predicted"/>
<protein>
    <submittedName>
        <fullName evidence="2">Uncharacterized protein</fullName>
    </submittedName>
</protein>
<name>U5DJ22_AMBTC</name>
<dbReference type="HOGENOM" id="CLU_2336447_0_0_1"/>